<sequence length="532" mass="57986">FKPTQGDPVSQIFSPESIQKHLLHLKSSSKTLRRIPKSARFLAADKLARVIENCLVSKSPAAFKNLLIFAHAAFDITSKSKDISLTKKIKNNLNSLSLSFAAAPPSPPPPSRHHNKPVSTPRVLKSVVEAKVSDFDIRGAVKLLSSDDTVAPFNQATYEALKLKHPTPSRSLHFPDPPDDTCIPMVVREAEVAKAINSFLPGSSPGIDGMRPQYLKDVTSKSAGEAGCRALSAITNLCNFLLSGNLPDDLCPLLYGASLCALKKKDGGLRPIAVGNTFRRLTSKLVCFKLRPTLNEYLLPHQLGVSAKQGCEAAIHSVRTYVSNPSNSGKVLLKIDFKNAFNSVERDVILHQVKAKIPSAFPFLNQCYRKPSCLFFGKEYISSVVGAQQGDPCGPLAFCLAVQHIVQSMKSELNVWYLDDATLADDPETVLSDFKALISLAKDAGLEINSAKCEIFSISSPLDISTLNDFRSIAPDITLLSDRDLSLLGAPILLDSFEPYVAQKVAAVQNLFDRASILNSHVAYTLIKHCFY</sequence>
<dbReference type="PaxDb" id="121845-A0A1S3DQS3"/>
<dbReference type="Gene3D" id="3.30.70.270">
    <property type="match status" value="1"/>
</dbReference>
<evidence type="ECO:0000256" key="1">
    <source>
        <dbReference type="SAM" id="MobiDB-lite"/>
    </source>
</evidence>
<dbReference type="RefSeq" id="XP_008486032.1">
    <property type="nucleotide sequence ID" value="XM_008487810.1"/>
</dbReference>
<dbReference type="SUPFAM" id="SSF56672">
    <property type="entry name" value="DNA/RNA polymerases"/>
    <property type="match status" value="1"/>
</dbReference>
<evidence type="ECO:0000259" key="2">
    <source>
        <dbReference type="PROSITE" id="PS50878"/>
    </source>
</evidence>
<feature type="domain" description="Reverse transcriptase" evidence="2">
    <location>
        <begin position="243"/>
        <end position="492"/>
    </location>
</feature>
<feature type="non-terminal residue" evidence="4">
    <location>
        <position position="532"/>
    </location>
</feature>
<keyword evidence="3" id="KW-1185">Reference proteome</keyword>
<organism evidence="3 4">
    <name type="scientific">Diaphorina citri</name>
    <name type="common">Asian citrus psyllid</name>
    <dbReference type="NCBI Taxonomy" id="121845"/>
    <lineage>
        <taxon>Eukaryota</taxon>
        <taxon>Metazoa</taxon>
        <taxon>Ecdysozoa</taxon>
        <taxon>Arthropoda</taxon>
        <taxon>Hexapoda</taxon>
        <taxon>Insecta</taxon>
        <taxon>Pterygota</taxon>
        <taxon>Neoptera</taxon>
        <taxon>Paraneoptera</taxon>
        <taxon>Hemiptera</taxon>
        <taxon>Sternorrhyncha</taxon>
        <taxon>Psylloidea</taxon>
        <taxon>Psyllidae</taxon>
        <taxon>Diaphorininae</taxon>
        <taxon>Diaphorina</taxon>
    </lineage>
</organism>
<protein>
    <submittedName>
        <fullName evidence="4">Uncharacterized protein LOC103522716</fullName>
    </submittedName>
</protein>
<dbReference type="InterPro" id="IPR000477">
    <property type="entry name" value="RT_dom"/>
</dbReference>
<dbReference type="Proteomes" id="UP000079169">
    <property type="component" value="Unplaced"/>
</dbReference>
<proteinExistence type="predicted"/>
<evidence type="ECO:0000313" key="3">
    <source>
        <dbReference type="Proteomes" id="UP000079169"/>
    </source>
</evidence>
<dbReference type="PANTHER" id="PTHR48462">
    <property type="entry name" value="PROTEIN, PUTATIVE-RELATED"/>
    <property type="match status" value="1"/>
</dbReference>
<evidence type="ECO:0000313" key="4">
    <source>
        <dbReference type="RefSeq" id="XP_008486032.1"/>
    </source>
</evidence>
<reference evidence="4" key="1">
    <citation type="submission" date="2025-08" db="UniProtKB">
        <authorList>
            <consortium name="RefSeq"/>
        </authorList>
    </citation>
    <scope>IDENTIFICATION</scope>
</reference>
<dbReference type="AlphaFoldDB" id="A0A1S3DQS3"/>
<accession>A0A1S3DQS3</accession>
<dbReference type="InterPro" id="IPR043502">
    <property type="entry name" value="DNA/RNA_pol_sf"/>
</dbReference>
<dbReference type="OMA" id="NSHVAYT"/>
<feature type="region of interest" description="Disordered" evidence="1">
    <location>
        <begin position="100"/>
        <end position="119"/>
    </location>
</feature>
<dbReference type="PROSITE" id="PS50878">
    <property type="entry name" value="RT_POL"/>
    <property type="match status" value="1"/>
</dbReference>
<dbReference type="InterPro" id="IPR043128">
    <property type="entry name" value="Rev_trsase/Diguanyl_cyclase"/>
</dbReference>
<dbReference type="GeneID" id="103522716"/>
<name>A0A1S3DQS3_DIACI</name>
<dbReference type="KEGG" id="dci:103522716"/>
<feature type="non-terminal residue" evidence="4">
    <location>
        <position position="1"/>
    </location>
</feature>
<dbReference type="Pfam" id="PF00078">
    <property type="entry name" value="RVT_1"/>
    <property type="match status" value="1"/>
</dbReference>
<dbReference type="PANTHER" id="PTHR48462:SF1">
    <property type="entry name" value="PROTEIN, PUTATIVE-RELATED"/>
    <property type="match status" value="1"/>
</dbReference>
<dbReference type="GO" id="GO:0071897">
    <property type="term" value="P:DNA biosynthetic process"/>
    <property type="evidence" value="ECO:0007669"/>
    <property type="project" value="UniProtKB-ARBA"/>
</dbReference>
<gene>
    <name evidence="4" type="primary">LOC103522716</name>
</gene>